<sequence length="64" mass="6821">MTTSWAARRRVRAGRRGRDGRRVPHAMIRRAAAGDGASPLADQVDEAFAMLAGGLATPTNTKES</sequence>
<feature type="region of interest" description="Disordered" evidence="1">
    <location>
        <begin position="1"/>
        <end position="24"/>
    </location>
</feature>
<evidence type="ECO:0000256" key="1">
    <source>
        <dbReference type="SAM" id="MobiDB-lite"/>
    </source>
</evidence>
<proteinExistence type="predicted"/>
<accession>A0ABP8SLV9</accession>
<organism evidence="2 3">
    <name type="scientific">Micromonospora coerulea</name>
    <dbReference type="NCBI Taxonomy" id="47856"/>
    <lineage>
        <taxon>Bacteria</taxon>
        <taxon>Bacillati</taxon>
        <taxon>Actinomycetota</taxon>
        <taxon>Actinomycetes</taxon>
        <taxon>Micromonosporales</taxon>
        <taxon>Micromonosporaceae</taxon>
        <taxon>Micromonospora</taxon>
    </lineage>
</organism>
<dbReference type="Proteomes" id="UP001500307">
    <property type="component" value="Unassembled WGS sequence"/>
</dbReference>
<keyword evidence="3" id="KW-1185">Reference proteome</keyword>
<reference evidence="3" key="1">
    <citation type="journal article" date="2019" name="Int. J. Syst. Evol. Microbiol.">
        <title>The Global Catalogue of Microorganisms (GCM) 10K type strain sequencing project: providing services to taxonomists for standard genome sequencing and annotation.</title>
        <authorList>
            <consortium name="The Broad Institute Genomics Platform"/>
            <consortium name="The Broad Institute Genome Sequencing Center for Infectious Disease"/>
            <person name="Wu L."/>
            <person name="Ma J."/>
        </authorList>
    </citation>
    <scope>NUCLEOTIDE SEQUENCE [LARGE SCALE GENOMIC DNA]</scope>
    <source>
        <strain evidence="3">JCM 3175</strain>
    </source>
</reference>
<evidence type="ECO:0000313" key="2">
    <source>
        <dbReference type="EMBL" id="GAA4571755.1"/>
    </source>
</evidence>
<name>A0ABP8SLV9_9ACTN</name>
<dbReference type="EMBL" id="BAABGU010000017">
    <property type="protein sequence ID" value="GAA4571755.1"/>
    <property type="molecule type" value="Genomic_DNA"/>
</dbReference>
<gene>
    <name evidence="2" type="ORF">GCM10023176_33170</name>
</gene>
<comment type="caution">
    <text evidence="2">The sequence shown here is derived from an EMBL/GenBank/DDBJ whole genome shotgun (WGS) entry which is preliminary data.</text>
</comment>
<protein>
    <submittedName>
        <fullName evidence="2">Uncharacterized protein</fullName>
    </submittedName>
</protein>
<evidence type="ECO:0000313" key="3">
    <source>
        <dbReference type="Proteomes" id="UP001500307"/>
    </source>
</evidence>